<evidence type="ECO:0000259" key="12">
    <source>
        <dbReference type="PROSITE" id="PS52015"/>
    </source>
</evidence>
<dbReference type="NCBIfam" id="TIGR01352">
    <property type="entry name" value="tonB_Cterm"/>
    <property type="match status" value="1"/>
</dbReference>
<dbReference type="InterPro" id="IPR037682">
    <property type="entry name" value="TonB_C"/>
</dbReference>
<dbReference type="PROSITE" id="PS52015">
    <property type="entry name" value="TONB_CTD"/>
    <property type="match status" value="1"/>
</dbReference>
<keyword evidence="5 10" id="KW-0997">Cell inner membrane</keyword>
<evidence type="ECO:0000313" key="14">
    <source>
        <dbReference type="Proteomes" id="UP000190989"/>
    </source>
</evidence>
<dbReference type="Pfam" id="PF03544">
    <property type="entry name" value="TonB_C"/>
    <property type="match status" value="1"/>
</dbReference>
<keyword evidence="3 10" id="KW-0813">Transport</keyword>
<evidence type="ECO:0000256" key="3">
    <source>
        <dbReference type="ARBA" id="ARBA00022448"/>
    </source>
</evidence>
<feature type="compositionally biased region" description="Pro residues" evidence="11">
    <location>
        <begin position="107"/>
        <end position="121"/>
    </location>
</feature>
<keyword evidence="9 10" id="KW-0472">Membrane</keyword>
<dbReference type="Proteomes" id="UP000190989">
    <property type="component" value="Unassembled WGS sequence"/>
</dbReference>
<dbReference type="EMBL" id="FVZE01000002">
    <property type="protein sequence ID" value="SLJ97054.1"/>
    <property type="molecule type" value="Genomic_DNA"/>
</dbReference>
<feature type="region of interest" description="Disordered" evidence="11">
    <location>
        <begin position="104"/>
        <end position="130"/>
    </location>
</feature>
<keyword evidence="10" id="KW-0735">Signal-anchor</keyword>
<organism evidence="13 14">
    <name type="scientific">Novosphingobium mathurense</name>
    <dbReference type="NCBI Taxonomy" id="428990"/>
    <lineage>
        <taxon>Bacteria</taxon>
        <taxon>Pseudomonadati</taxon>
        <taxon>Pseudomonadota</taxon>
        <taxon>Alphaproteobacteria</taxon>
        <taxon>Sphingomonadales</taxon>
        <taxon>Sphingomonadaceae</taxon>
        <taxon>Novosphingobium</taxon>
    </lineage>
</organism>
<feature type="compositionally biased region" description="Pro residues" evidence="11">
    <location>
        <begin position="165"/>
        <end position="179"/>
    </location>
</feature>
<comment type="function">
    <text evidence="10">Interacts with outer membrane receptor proteins that carry out high-affinity binding and energy dependent uptake into the periplasmic space of specific substrates. It could act to transduce energy from the cytoplasmic membrane to specific energy-requiring processes in the outer membrane, resulting in the release into the periplasm of ligands bound by these outer membrane proteins.</text>
</comment>
<evidence type="ECO:0000256" key="11">
    <source>
        <dbReference type="SAM" id="MobiDB-lite"/>
    </source>
</evidence>
<accession>A0A1U6HMR7</accession>
<dbReference type="GO" id="GO:0031992">
    <property type="term" value="F:energy transducer activity"/>
    <property type="evidence" value="ECO:0007669"/>
    <property type="project" value="InterPro"/>
</dbReference>
<feature type="region of interest" description="Disordered" evidence="11">
    <location>
        <begin position="165"/>
        <end position="191"/>
    </location>
</feature>
<feature type="domain" description="TonB C-terminal" evidence="12">
    <location>
        <begin position="179"/>
        <end position="269"/>
    </location>
</feature>
<dbReference type="STRING" id="428990.SAMN06295987_102776"/>
<dbReference type="PRINTS" id="PR01374">
    <property type="entry name" value="TONBPROTEIN"/>
</dbReference>
<evidence type="ECO:0000256" key="4">
    <source>
        <dbReference type="ARBA" id="ARBA00022475"/>
    </source>
</evidence>
<comment type="subcellular location">
    <subcellularLocation>
        <location evidence="1 10">Cell inner membrane</location>
        <topology evidence="1 10">Single-pass membrane protein</topology>
        <orientation evidence="1 10">Periplasmic side</orientation>
    </subcellularLocation>
</comment>
<evidence type="ECO:0000256" key="8">
    <source>
        <dbReference type="ARBA" id="ARBA00022989"/>
    </source>
</evidence>
<dbReference type="GO" id="GO:0055085">
    <property type="term" value="P:transmembrane transport"/>
    <property type="evidence" value="ECO:0007669"/>
    <property type="project" value="InterPro"/>
</dbReference>
<dbReference type="InterPro" id="IPR003538">
    <property type="entry name" value="TonB"/>
</dbReference>
<dbReference type="GO" id="GO:0098797">
    <property type="term" value="C:plasma membrane protein complex"/>
    <property type="evidence" value="ECO:0007669"/>
    <property type="project" value="TreeGrafter"/>
</dbReference>
<dbReference type="AlphaFoldDB" id="A0A1U6HMR7"/>
<gene>
    <name evidence="13" type="ORF">SAMN06295987_102776</name>
</gene>
<evidence type="ECO:0000256" key="5">
    <source>
        <dbReference type="ARBA" id="ARBA00022519"/>
    </source>
</evidence>
<keyword evidence="7 10" id="KW-0653">Protein transport</keyword>
<feature type="region of interest" description="Disordered" evidence="11">
    <location>
        <begin position="1"/>
        <end position="29"/>
    </location>
</feature>
<dbReference type="GO" id="GO:0030288">
    <property type="term" value="C:outer membrane-bounded periplasmic space"/>
    <property type="evidence" value="ECO:0007669"/>
    <property type="project" value="InterPro"/>
</dbReference>
<dbReference type="GO" id="GO:0015891">
    <property type="term" value="P:siderophore transport"/>
    <property type="evidence" value="ECO:0007669"/>
    <property type="project" value="InterPro"/>
</dbReference>
<proteinExistence type="inferred from homology"/>
<keyword evidence="8 10" id="KW-1133">Transmembrane helix</keyword>
<dbReference type="RefSeq" id="WP_245828947.1">
    <property type="nucleotide sequence ID" value="NZ_FVZE01000002.1"/>
</dbReference>
<feature type="transmembrane region" description="Helical" evidence="10">
    <location>
        <begin position="69"/>
        <end position="90"/>
    </location>
</feature>
<keyword evidence="6 10" id="KW-0812">Transmembrane</keyword>
<dbReference type="Gene3D" id="3.30.1150.10">
    <property type="match status" value="1"/>
</dbReference>
<evidence type="ECO:0000256" key="9">
    <source>
        <dbReference type="ARBA" id="ARBA00023136"/>
    </source>
</evidence>
<sequence length="269" mass="28394">MELSITDTLDPIASGQAKGATRTDGRGQTDETIWLRASPSVRTAVEPETIQTLEPPGARYAPGGFNYRAFAVVAAIHVLAIAALLGLGVVKVPQVRQKHLTVFTVSPPAPPPEPAPQPEAEPQPLVQDPQPTAVKPMIELPSRSTLVIDAAPVQSAVAVKVDAPPAPKAAPAPPAPVTPPDFSAAQLNNPGPSYPYAARRAREQGTVMLKVLVTPEGRAGDIEINESSGFDRLDQAAIQTVRKWRFVPAKQAGKPVAAWVLVPVGFHLN</sequence>
<dbReference type="GO" id="GO:0015031">
    <property type="term" value="P:protein transport"/>
    <property type="evidence" value="ECO:0007669"/>
    <property type="project" value="UniProtKB-UniRule"/>
</dbReference>
<comment type="similarity">
    <text evidence="2 10">Belongs to the TonB family.</text>
</comment>
<dbReference type="InterPro" id="IPR051045">
    <property type="entry name" value="TonB-dependent_transducer"/>
</dbReference>
<dbReference type="PANTHER" id="PTHR33446">
    <property type="entry name" value="PROTEIN TONB-RELATED"/>
    <property type="match status" value="1"/>
</dbReference>
<evidence type="ECO:0000256" key="2">
    <source>
        <dbReference type="ARBA" id="ARBA00006555"/>
    </source>
</evidence>
<reference evidence="14" key="1">
    <citation type="submission" date="2017-02" db="EMBL/GenBank/DDBJ databases">
        <authorList>
            <person name="Varghese N."/>
            <person name="Submissions S."/>
        </authorList>
    </citation>
    <scope>NUCLEOTIDE SEQUENCE [LARGE SCALE GENOMIC DNA]</scope>
    <source>
        <strain evidence="14">SM117</strain>
    </source>
</reference>
<dbReference type="SUPFAM" id="SSF74653">
    <property type="entry name" value="TolA/TonB C-terminal domain"/>
    <property type="match status" value="1"/>
</dbReference>
<evidence type="ECO:0000256" key="10">
    <source>
        <dbReference type="RuleBase" id="RU362123"/>
    </source>
</evidence>
<name>A0A1U6HMR7_9SPHN</name>
<evidence type="ECO:0000256" key="6">
    <source>
        <dbReference type="ARBA" id="ARBA00022692"/>
    </source>
</evidence>
<evidence type="ECO:0000256" key="7">
    <source>
        <dbReference type="ARBA" id="ARBA00022927"/>
    </source>
</evidence>
<dbReference type="PANTHER" id="PTHR33446:SF2">
    <property type="entry name" value="PROTEIN TONB"/>
    <property type="match status" value="1"/>
</dbReference>
<keyword evidence="14" id="KW-1185">Reference proteome</keyword>
<protein>
    <recommendedName>
        <fullName evidence="10">Protein TonB</fullName>
    </recommendedName>
</protein>
<evidence type="ECO:0000256" key="1">
    <source>
        <dbReference type="ARBA" id="ARBA00004383"/>
    </source>
</evidence>
<dbReference type="InterPro" id="IPR006260">
    <property type="entry name" value="TonB/TolA_C"/>
</dbReference>
<evidence type="ECO:0000313" key="13">
    <source>
        <dbReference type="EMBL" id="SLJ97054.1"/>
    </source>
</evidence>
<keyword evidence="4 10" id="KW-1003">Cell membrane</keyword>